<dbReference type="InterPro" id="IPR021522">
    <property type="entry name" value="MctB"/>
</dbReference>
<keyword evidence="2" id="KW-0472">Membrane</keyword>
<dbReference type="Pfam" id="PF11382">
    <property type="entry name" value="MctB"/>
    <property type="match status" value="1"/>
</dbReference>
<dbReference type="EMBL" id="CP002739">
    <property type="protein sequence ID" value="AEF17231.1"/>
    <property type="molecule type" value="Genomic_DNA"/>
</dbReference>
<keyword evidence="2" id="KW-1133">Transmembrane helix</keyword>
<gene>
    <name evidence="3" type="ordered locus">Thexy_1198</name>
</gene>
<evidence type="ECO:0000256" key="2">
    <source>
        <dbReference type="SAM" id="Phobius"/>
    </source>
</evidence>
<dbReference type="HOGENOM" id="CLU_072020_1_0_9"/>
<dbReference type="Proteomes" id="UP000007239">
    <property type="component" value="Chromosome"/>
</dbReference>
<proteinExistence type="predicted"/>
<name>F6BL47_THEXL</name>
<feature type="transmembrane region" description="Helical" evidence="2">
    <location>
        <begin position="7"/>
        <end position="29"/>
    </location>
</feature>
<keyword evidence="2" id="KW-0812">Transmembrane</keyword>
<sequence length="308" mass="34416">MNVNIRYYVLTIAAIFMALGIGIFIGFMLDGQKVFSEQQETIINQLEQKFKDIQTENSNLKDNVQSLNKQLDYMNQYGKIVFPELVKGRLNGVKVAIIETNNDFIYPGLRNALMKAGATISSVTIFKDDLNNLDQSEKDDLITNLSKYGNIDSNHLIESLSEKLTEVLVTGQDGELITYLKDKGYIDFTGTPGNTDFIVLAGGSNLKNNNLNIVDIPIIRQSKILNVPIVGVEQSDVKYSYMDAYRKQHLSTVDNIDTIIGQTSLIMVMQGKDGNYGIKAGDTAIMPDSFIEYQQNQNQNKANSNEVK</sequence>
<keyword evidence="4" id="KW-1185">Reference proteome</keyword>
<dbReference type="GO" id="GO:0016020">
    <property type="term" value="C:membrane"/>
    <property type="evidence" value="ECO:0007669"/>
    <property type="project" value="InterPro"/>
</dbReference>
<protein>
    <recommendedName>
        <fullName evidence="5">Copper transporter</fullName>
    </recommendedName>
</protein>
<feature type="coiled-coil region" evidence="1">
    <location>
        <begin position="36"/>
        <end position="70"/>
    </location>
</feature>
<dbReference type="eggNOG" id="ENOG502Z9M5">
    <property type="taxonomic scope" value="Bacteria"/>
</dbReference>
<evidence type="ECO:0000256" key="1">
    <source>
        <dbReference type="SAM" id="Coils"/>
    </source>
</evidence>
<dbReference type="AlphaFoldDB" id="F6BL47"/>
<evidence type="ECO:0000313" key="4">
    <source>
        <dbReference type="Proteomes" id="UP000007239"/>
    </source>
</evidence>
<evidence type="ECO:0008006" key="5">
    <source>
        <dbReference type="Google" id="ProtNLM"/>
    </source>
</evidence>
<dbReference type="GO" id="GO:0055070">
    <property type="term" value="P:copper ion homeostasis"/>
    <property type="evidence" value="ECO:0007669"/>
    <property type="project" value="InterPro"/>
</dbReference>
<dbReference type="RefSeq" id="WP_013787973.1">
    <property type="nucleotide sequence ID" value="NC_015555.1"/>
</dbReference>
<accession>F6BL47</accession>
<evidence type="ECO:0000313" key="3">
    <source>
        <dbReference type="EMBL" id="AEF17231.1"/>
    </source>
</evidence>
<keyword evidence="1" id="KW-0175">Coiled coil</keyword>
<dbReference type="KEGG" id="txy:Thexy_1198"/>
<reference evidence="3" key="1">
    <citation type="submission" date="2011-05" db="EMBL/GenBank/DDBJ databases">
        <title>Complete sequence of Thermoanaerobacterium xylanolyticum LX-11.</title>
        <authorList>
            <consortium name="US DOE Joint Genome Institute"/>
            <person name="Lucas S."/>
            <person name="Han J."/>
            <person name="Lapidus A."/>
            <person name="Cheng J.-F."/>
            <person name="Goodwin L."/>
            <person name="Pitluck S."/>
            <person name="Peters L."/>
            <person name="Mikhailova N."/>
            <person name="Lu M."/>
            <person name="Han C."/>
            <person name="Tapia R."/>
            <person name="Land M."/>
            <person name="Hauser L."/>
            <person name="Kyrpides N."/>
            <person name="Ivanova N."/>
            <person name="Pagani I."/>
            <person name="Hemme C."/>
            <person name="Woyke T."/>
        </authorList>
    </citation>
    <scope>NUCLEOTIDE SEQUENCE</scope>
    <source>
        <strain evidence="3">LX-11</strain>
    </source>
</reference>
<dbReference type="STRING" id="858215.Thexy_1198"/>
<organism evidence="3 4">
    <name type="scientific">Thermoanaerobacterium xylanolyticum (strain ATCC 49914 / DSM 7097 / LX-11)</name>
    <dbReference type="NCBI Taxonomy" id="858215"/>
    <lineage>
        <taxon>Bacteria</taxon>
        <taxon>Bacillati</taxon>
        <taxon>Bacillota</taxon>
        <taxon>Clostridia</taxon>
        <taxon>Thermoanaerobacterales</taxon>
        <taxon>Thermoanaerobacteraceae</taxon>
        <taxon>Thermoanaerobacterium</taxon>
    </lineage>
</organism>